<feature type="signal peptide" evidence="1">
    <location>
        <begin position="1"/>
        <end position="30"/>
    </location>
</feature>
<dbReference type="EMBL" id="AP027728">
    <property type="protein sequence ID" value="BDZ38782.1"/>
    <property type="molecule type" value="Genomic_DNA"/>
</dbReference>
<gene>
    <name evidence="3" type="ORF">GCM10025863_13960</name>
</gene>
<proteinExistence type="predicted"/>
<dbReference type="Proteomes" id="UP001321543">
    <property type="component" value="Chromosome"/>
</dbReference>
<sequence length="461" mass="50719">MSRSKKIVLRVLACLIAVLVMTVPSLTAQAADLSRFKPGNIIADDVFFDAGTMTSAQIDTFLRGKVSSCQAGYVCLKDYRQTTPDRPADEFCKGYKGVSNEPAATIIHKVAQSCGINPQVLIVMLQKEQGLVTHTYPDTKRYNAAMGFNCPDNAVCDPAYRGFFLQVYGAARQMQRYVKVDYFSWYDPGHTWNILYREEKTGCGAAPVYVENVATSALYYYTPYQPNAASLAAGYGEGDNCSSYGNRNFFAYFWDWFGNPQGLPVTGFVDVGGNPSAGNYSEFAVEIAWMAQSGISTGYDVAGGKKEYRPFGTVTRDAMAAFLYRAAGSPAFNAPAKSPFTDVTPSSPFYKEITWLASTGVTTGWELPGGKKEYRPFSNITRDAMAAFLYRFADSPSFTAPARSAFIDVATKQSFYKEIAWLASTGVSGGWTTGKGKEFRPYNAITRDAMAAFLYRYDHLN</sequence>
<dbReference type="PROSITE" id="PS51272">
    <property type="entry name" value="SLH"/>
    <property type="match status" value="3"/>
</dbReference>
<dbReference type="RefSeq" id="WP_286302650.1">
    <property type="nucleotide sequence ID" value="NZ_AP027728.1"/>
</dbReference>
<evidence type="ECO:0000313" key="4">
    <source>
        <dbReference type="Proteomes" id="UP001321543"/>
    </source>
</evidence>
<keyword evidence="1" id="KW-0732">Signal</keyword>
<evidence type="ECO:0000313" key="3">
    <source>
        <dbReference type="EMBL" id="BDZ38782.1"/>
    </source>
</evidence>
<dbReference type="Pfam" id="PF00395">
    <property type="entry name" value="SLH"/>
    <property type="match status" value="2"/>
</dbReference>
<feature type="domain" description="SLH" evidence="2">
    <location>
        <begin position="336"/>
        <end position="403"/>
    </location>
</feature>
<keyword evidence="4" id="KW-1185">Reference proteome</keyword>
<feature type="chain" id="PRO_5046412582" description="SLH domain-containing protein" evidence="1">
    <location>
        <begin position="31"/>
        <end position="461"/>
    </location>
</feature>
<accession>A0ABM8FTB3</accession>
<reference evidence="4" key="1">
    <citation type="journal article" date="2019" name="Int. J. Syst. Evol. Microbiol.">
        <title>The Global Catalogue of Microorganisms (GCM) 10K type strain sequencing project: providing services to taxonomists for standard genome sequencing and annotation.</title>
        <authorList>
            <consortium name="The Broad Institute Genomics Platform"/>
            <consortium name="The Broad Institute Genome Sequencing Center for Infectious Disease"/>
            <person name="Wu L."/>
            <person name="Ma J."/>
        </authorList>
    </citation>
    <scope>NUCLEOTIDE SEQUENCE [LARGE SCALE GENOMIC DNA]</scope>
    <source>
        <strain evidence="4">NBRC 106310</strain>
    </source>
</reference>
<dbReference type="InterPro" id="IPR001119">
    <property type="entry name" value="SLH_dom"/>
</dbReference>
<feature type="domain" description="SLH" evidence="2">
    <location>
        <begin position="404"/>
        <end position="461"/>
    </location>
</feature>
<evidence type="ECO:0000259" key="2">
    <source>
        <dbReference type="PROSITE" id="PS51272"/>
    </source>
</evidence>
<organism evidence="3 4">
    <name type="scientific">Microbacterium suwonense</name>
    <dbReference type="NCBI Taxonomy" id="683047"/>
    <lineage>
        <taxon>Bacteria</taxon>
        <taxon>Bacillati</taxon>
        <taxon>Actinomycetota</taxon>
        <taxon>Actinomycetes</taxon>
        <taxon>Micrococcales</taxon>
        <taxon>Microbacteriaceae</taxon>
        <taxon>Microbacterium</taxon>
    </lineage>
</organism>
<feature type="domain" description="SLH" evidence="2">
    <location>
        <begin position="264"/>
        <end position="335"/>
    </location>
</feature>
<evidence type="ECO:0000256" key="1">
    <source>
        <dbReference type="SAM" id="SignalP"/>
    </source>
</evidence>
<name>A0ABM8FTB3_9MICO</name>
<protein>
    <recommendedName>
        <fullName evidence="2">SLH domain-containing protein</fullName>
    </recommendedName>
</protein>